<proteinExistence type="predicted"/>
<sequence>MLYRNVPQNGDSLSILGFGEGDSWDQLVAQGVTGFFEKAKAD</sequence>
<keyword evidence="2" id="KW-1185">Reference proteome</keyword>
<evidence type="ECO:0000313" key="1">
    <source>
        <dbReference type="EMBL" id="SDP83260.1"/>
    </source>
</evidence>
<dbReference type="EMBL" id="FNJI01000075">
    <property type="protein sequence ID" value="SDP83260.1"/>
    <property type="molecule type" value="Genomic_DNA"/>
</dbReference>
<dbReference type="STRING" id="91360.SAMN05660330_04306"/>
<dbReference type="Proteomes" id="UP000199073">
    <property type="component" value="Unassembled WGS sequence"/>
</dbReference>
<gene>
    <name evidence="1" type="ORF">SAMN05660330_04306</name>
</gene>
<name>A0A1H0VXU7_9BACT</name>
<dbReference type="AlphaFoldDB" id="A0A1H0VXU7"/>
<accession>A0A1H0VXU7</accession>
<evidence type="ECO:0000313" key="2">
    <source>
        <dbReference type="Proteomes" id="UP000199073"/>
    </source>
</evidence>
<reference evidence="1 2" key="1">
    <citation type="submission" date="2016-10" db="EMBL/GenBank/DDBJ databases">
        <authorList>
            <person name="de Groot N.N."/>
        </authorList>
    </citation>
    <scope>NUCLEOTIDE SEQUENCE [LARGE SCALE GENOMIC DNA]</scope>
    <source>
        <strain evidence="1 2">DSM 12130</strain>
    </source>
</reference>
<organism evidence="1 2">
    <name type="scientific">Desulforhopalus singaporensis</name>
    <dbReference type="NCBI Taxonomy" id="91360"/>
    <lineage>
        <taxon>Bacteria</taxon>
        <taxon>Pseudomonadati</taxon>
        <taxon>Thermodesulfobacteriota</taxon>
        <taxon>Desulfobulbia</taxon>
        <taxon>Desulfobulbales</taxon>
        <taxon>Desulfocapsaceae</taxon>
        <taxon>Desulforhopalus</taxon>
    </lineage>
</organism>
<protein>
    <submittedName>
        <fullName evidence="1">Uncharacterized protein</fullName>
    </submittedName>
</protein>